<dbReference type="Pfam" id="PF19051">
    <property type="entry name" value="GFO_IDH_MocA_C2"/>
    <property type="match status" value="1"/>
</dbReference>
<dbReference type="STRING" id="572036.SAMN05661099_0815"/>
<dbReference type="InterPro" id="IPR036291">
    <property type="entry name" value="NAD(P)-bd_dom_sf"/>
</dbReference>
<evidence type="ECO:0000259" key="1">
    <source>
        <dbReference type="Pfam" id="PF01408"/>
    </source>
</evidence>
<name>A0A1T5AK07_9SPHI</name>
<sequence length="502" mass="55162">MKEKDTLKKESGQSRRNFIKTGALGVAGFTIVPRHVLGRGYLAPSDTLYIAAVGAGGQANTDIGAFDRSGKAKIAFLCDVDFDRASANIKKFPDAKKYVDWREMFDKESKNFDAVSVTTPDHTHAVVGSAAMSLGKHIWIQKPLAHDVFEVRHLTEMAKKYKVVSQMGNQGSSNDSVRSMREWYDAGLIGDVHTVYCWTNRPVWPQGIAWPTKSTTPPASLNWDLWQGTAPAKPFPIGFAEGGIKLVPFNWRGWWDYGTGALGDMGAHIIEAPMRVLDLGYVSAVEASIGSTYVDEFREGIFPDSCPRASYAIMTFPKTPKTQGPVKLHWMDGGIMPERPEELGPNEAFGNGDGGMLFVGTKGKILANCYGTAARLLPTSRMNEIDVPEKLARVKDSMQGHWAQWVEASIAGYGKMETSSPFEKAGLLSEALAMANLAIRGYNMPKTVQGPANADGTPGRVRTTYPGRTKILWDAKNMKVTNVPELNQFVKREYRAPWSLSS</sequence>
<dbReference type="Proteomes" id="UP000189981">
    <property type="component" value="Unassembled WGS sequence"/>
</dbReference>
<dbReference type="SUPFAM" id="SSF55347">
    <property type="entry name" value="Glyceraldehyde-3-phosphate dehydrogenase-like, C-terminal domain"/>
    <property type="match status" value="1"/>
</dbReference>
<dbReference type="OrthoDB" id="726883at2"/>
<dbReference type="AlphaFoldDB" id="A0A1T5AK07"/>
<gene>
    <name evidence="3" type="ORF">SAMN05661099_0815</name>
</gene>
<evidence type="ECO:0000259" key="2">
    <source>
        <dbReference type="Pfam" id="PF19051"/>
    </source>
</evidence>
<dbReference type="SUPFAM" id="SSF51735">
    <property type="entry name" value="NAD(P)-binding Rossmann-fold domains"/>
    <property type="match status" value="1"/>
</dbReference>
<dbReference type="InterPro" id="IPR043906">
    <property type="entry name" value="Gfo/Idh/MocA_OxRdtase_bact_C"/>
</dbReference>
<proteinExistence type="predicted"/>
<dbReference type="InterPro" id="IPR000683">
    <property type="entry name" value="Gfo/Idh/MocA-like_OxRdtase_N"/>
</dbReference>
<dbReference type="PANTHER" id="PTHR43818:SF10">
    <property type="entry name" value="NADH-DEPENDENT DEHYDROGENASE-RELATED"/>
    <property type="match status" value="1"/>
</dbReference>
<evidence type="ECO:0000313" key="3">
    <source>
        <dbReference type="EMBL" id="SKB35341.1"/>
    </source>
</evidence>
<dbReference type="Gene3D" id="3.40.50.720">
    <property type="entry name" value="NAD(P)-binding Rossmann-like Domain"/>
    <property type="match status" value="1"/>
</dbReference>
<dbReference type="EMBL" id="FUYR01000001">
    <property type="protein sequence ID" value="SKB35341.1"/>
    <property type="molecule type" value="Genomic_DNA"/>
</dbReference>
<dbReference type="PANTHER" id="PTHR43818">
    <property type="entry name" value="BCDNA.GH03377"/>
    <property type="match status" value="1"/>
</dbReference>
<feature type="domain" description="Gfo/Idh/MocA-like oxidoreductase bacterial type C-terminal" evidence="2">
    <location>
        <begin position="214"/>
        <end position="275"/>
    </location>
</feature>
<organism evidence="3 4">
    <name type="scientific">Daejeonella lutea</name>
    <dbReference type="NCBI Taxonomy" id="572036"/>
    <lineage>
        <taxon>Bacteria</taxon>
        <taxon>Pseudomonadati</taxon>
        <taxon>Bacteroidota</taxon>
        <taxon>Sphingobacteriia</taxon>
        <taxon>Sphingobacteriales</taxon>
        <taxon>Sphingobacteriaceae</taxon>
        <taxon>Daejeonella</taxon>
    </lineage>
</organism>
<protein>
    <submittedName>
        <fullName evidence="3">Predicted dehydrogenase</fullName>
    </submittedName>
</protein>
<dbReference type="Pfam" id="PF01408">
    <property type="entry name" value="GFO_IDH_MocA"/>
    <property type="match status" value="1"/>
</dbReference>
<evidence type="ECO:0000313" key="4">
    <source>
        <dbReference type="Proteomes" id="UP000189981"/>
    </source>
</evidence>
<accession>A0A1T5AK07</accession>
<keyword evidence="4" id="KW-1185">Reference proteome</keyword>
<dbReference type="GO" id="GO:0000166">
    <property type="term" value="F:nucleotide binding"/>
    <property type="evidence" value="ECO:0007669"/>
    <property type="project" value="InterPro"/>
</dbReference>
<dbReference type="InterPro" id="IPR050463">
    <property type="entry name" value="Gfo/Idh/MocA_oxidrdct_glycsds"/>
</dbReference>
<dbReference type="RefSeq" id="WP_139377354.1">
    <property type="nucleotide sequence ID" value="NZ_FUYR01000001.1"/>
</dbReference>
<reference evidence="4" key="1">
    <citation type="submission" date="2017-02" db="EMBL/GenBank/DDBJ databases">
        <authorList>
            <person name="Varghese N."/>
            <person name="Submissions S."/>
        </authorList>
    </citation>
    <scope>NUCLEOTIDE SEQUENCE [LARGE SCALE GENOMIC DNA]</scope>
    <source>
        <strain evidence="4">DSM 22385</strain>
    </source>
</reference>
<dbReference type="Gene3D" id="3.30.360.10">
    <property type="entry name" value="Dihydrodipicolinate Reductase, domain 2"/>
    <property type="match status" value="1"/>
</dbReference>
<feature type="domain" description="Gfo/Idh/MocA-like oxidoreductase N-terminal" evidence="1">
    <location>
        <begin position="50"/>
        <end position="168"/>
    </location>
</feature>